<dbReference type="Pfam" id="PF01535">
    <property type="entry name" value="PPR"/>
    <property type="match status" value="6"/>
</dbReference>
<dbReference type="PROSITE" id="PS51375">
    <property type="entry name" value="PPR"/>
    <property type="match status" value="5"/>
</dbReference>
<dbReference type="InterPro" id="IPR032867">
    <property type="entry name" value="DYW_dom"/>
</dbReference>
<evidence type="ECO:0000313" key="5">
    <source>
        <dbReference type="Proteomes" id="UP000775213"/>
    </source>
</evidence>
<dbReference type="Pfam" id="PF14432">
    <property type="entry name" value="DYW_deaminase"/>
    <property type="match status" value="1"/>
</dbReference>
<dbReference type="FunFam" id="1.25.40.10:FF:000436">
    <property type="entry name" value="Pentatricopeptide repeat-containing protein At5g39350 family"/>
    <property type="match status" value="1"/>
</dbReference>
<dbReference type="InterPro" id="IPR046960">
    <property type="entry name" value="PPR_At4g14850-like_plant"/>
</dbReference>
<feature type="repeat" description="PPR" evidence="2">
    <location>
        <begin position="324"/>
        <end position="358"/>
    </location>
</feature>
<evidence type="ECO:0000256" key="1">
    <source>
        <dbReference type="ARBA" id="ARBA00022737"/>
    </source>
</evidence>
<dbReference type="GO" id="GO:0009451">
    <property type="term" value="P:RNA modification"/>
    <property type="evidence" value="ECO:0007669"/>
    <property type="project" value="InterPro"/>
</dbReference>
<dbReference type="NCBIfam" id="TIGR00756">
    <property type="entry name" value="PPR"/>
    <property type="match status" value="3"/>
</dbReference>
<proteinExistence type="predicted"/>
<name>A0AAV7GFM8_DENCH</name>
<dbReference type="Gene3D" id="1.25.40.10">
    <property type="entry name" value="Tetratricopeptide repeat domain"/>
    <property type="match status" value="4"/>
</dbReference>
<dbReference type="FunFam" id="1.25.40.10:FF:000776">
    <property type="entry name" value="Pentatricopeptide repeat-containing protein At3g13880"/>
    <property type="match status" value="1"/>
</dbReference>
<reference evidence="4 5" key="1">
    <citation type="journal article" date="2021" name="Hortic Res">
        <title>Chromosome-scale assembly of the Dendrobium chrysotoxum genome enhances the understanding of orchid evolution.</title>
        <authorList>
            <person name="Zhang Y."/>
            <person name="Zhang G.Q."/>
            <person name="Zhang D."/>
            <person name="Liu X.D."/>
            <person name="Xu X.Y."/>
            <person name="Sun W.H."/>
            <person name="Yu X."/>
            <person name="Zhu X."/>
            <person name="Wang Z.W."/>
            <person name="Zhao X."/>
            <person name="Zhong W.Y."/>
            <person name="Chen H."/>
            <person name="Yin W.L."/>
            <person name="Huang T."/>
            <person name="Niu S.C."/>
            <person name="Liu Z.J."/>
        </authorList>
    </citation>
    <scope>NUCLEOTIDE SEQUENCE [LARGE SCALE GENOMIC DNA]</scope>
    <source>
        <strain evidence="4">Lindl</strain>
    </source>
</reference>
<dbReference type="PANTHER" id="PTHR47926">
    <property type="entry name" value="PENTATRICOPEPTIDE REPEAT-CONTAINING PROTEIN"/>
    <property type="match status" value="1"/>
</dbReference>
<feature type="domain" description="DYW" evidence="3">
    <location>
        <begin position="553"/>
        <end position="622"/>
    </location>
</feature>
<dbReference type="InterPro" id="IPR002885">
    <property type="entry name" value="PPR_rpt"/>
</dbReference>
<feature type="repeat" description="PPR" evidence="2">
    <location>
        <begin position="359"/>
        <end position="393"/>
    </location>
</feature>
<dbReference type="InterPro" id="IPR046848">
    <property type="entry name" value="E_motif"/>
</dbReference>
<keyword evidence="1" id="KW-0677">Repeat</keyword>
<keyword evidence="5" id="KW-1185">Reference proteome</keyword>
<dbReference type="Proteomes" id="UP000775213">
    <property type="component" value="Unassembled WGS sequence"/>
</dbReference>
<protein>
    <recommendedName>
        <fullName evidence="3">DYW domain-containing protein</fullName>
    </recommendedName>
</protein>
<feature type="repeat" description="PPR" evidence="2">
    <location>
        <begin position="122"/>
        <end position="156"/>
    </location>
</feature>
<dbReference type="GO" id="GO:0008270">
    <property type="term" value="F:zinc ion binding"/>
    <property type="evidence" value="ECO:0007669"/>
    <property type="project" value="InterPro"/>
</dbReference>
<dbReference type="Pfam" id="PF20431">
    <property type="entry name" value="E_motif"/>
    <property type="match status" value="1"/>
</dbReference>
<dbReference type="AlphaFoldDB" id="A0AAV7GFM8"/>
<sequence length="622" mass="69862">MQLNHKQKPDANGYIFKSLCMASPNLSFLAHLLQECIHSNSFQGAQALHTLILKSGLLLRTFLSNRLLQAYLKAGLPSFAQKLFDEMCTRDLFTWNIMITGAIKAGNTGLARKFFEDSPCKTDVSWNSIIKGYAQEGGGPESLRLYARMIQEGHRPTQFSISSALQVCARSSSLHNGKLLHCQMHRFGLQGDVFACTSLVDMYCRCQRLDYAGHVFYEMQDKNIVSWNVIMTGLSHNCLVEDCLIMFKELLGTEIEPDHITFAVVLSSIAALANLSCGMQVHGFVTKTLVVKNVFVGTALLDVYAKCGGMEDARRIFDAMEERNIVTWSSMIIGFAQNGYGREAISLFKEMTALGIHPDSFTFVGLLMACSHSGLVEHGRYYFDCMKIYGIMPDDTHYTLLVDLLGRAGCLQEAREIINSMQNPDAAVWGSLLGACRVHKNLVLGEIAAMKIFDIEPCNASAHVLLYHLYAECGEFEEAAKVRKKMKGIGVKKDPGYSWLEVDNVVHSFVADDNSHPRMNEIILVLEEMVRNIEKEGYVSDVLSFREDGRKSYHSEKLAVAFGLICASFEKPIRVMKNLRVCDDCHITMKFITRISGREIILRDVSRFHHFRNGECSCGDYW</sequence>
<feature type="repeat" description="PPR" evidence="2">
    <location>
        <begin position="293"/>
        <end position="323"/>
    </location>
</feature>
<evidence type="ECO:0000256" key="2">
    <source>
        <dbReference type="PROSITE-ProRule" id="PRU00708"/>
    </source>
</evidence>
<accession>A0AAV7GFM8</accession>
<feature type="repeat" description="PPR" evidence="2">
    <location>
        <begin position="192"/>
        <end position="226"/>
    </location>
</feature>
<dbReference type="Pfam" id="PF13041">
    <property type="entry name" value="PPR_2"/>
    <property type="match status" value="1"/>
</dbReference>
<dbReference type="InterPro" id="IPR011990">
    <property type="entry name" value="TPR-like_helical_dom_sf"/>
</dbReference>
<comment type="caution">
    <text evidence="4">The sequence shown here is derived from an EMBL/GenBank/DDBJ whole genome shotgun (WGS) entry which is preliminary data.</text>
</comment>
<gene>
    <name evidence="4" type="ORF">IEQ34_015343</name>
</gene>
<dbReference type="GO" id="GO:0003723">
    <property type="term" value="F:RNA binding"/>
    <property type="evidence" value="ECO:0007669"/>
    <property type="project" value="InterPro"/>
</dbReference>
<dbReference type="EMBL" id="JAGFBR010000014">
    <property type="protein sequence ID" value="KAH0455311.1"/>
    <property type="molecule type" value="Genomic_DNA"/>
</dbReference>
<organism evidence="4 5">
    <name type="scientific">Dendrobium chrysotoxum</name>
    <name type="common">Orchid</name>
    <dbReference type="NCBI Taxonomy" id="161865"/>
    <lineage>
        <taxon>Eukaryota</taxon>
        <taxon>Viridiplantae</taxon>
        <taxon>Streptophyta</taxon>
        <taxon>Embryophyta</taxon>
        <taxon>Tracheophyta</taxon>
        <taxon>Spermatophyta</taxon>
        <taxon>Magnoliopsida</taxon>
        <taxon>Liliopsida</taxon>
        <taxon>Asparagales</taxon>
        <taxon>Orchidaceae</taxon>
        <taxon>Epidendroideae</taxon>
        <taxon>Malaxideae</taxon>
        <taxon>Dendrobiinae</taxon>
        <taxon>Dendrobium</taxon>
    </lineage>
</organism>
<evidence type="ECO:0000259" key="3">
    <source>
        <dbReference type="Pfam" id="PF14432"/>
    </source>
</evidence>
<evidence type="ECO:0000313" key="4">
    <source>
        <dbReference type="EMBL" id="KAH0455311.1"/>
    </source>
</evidence>